<keyword evidence="1 2" id="KW-0443">Lipid metabolism</keyword>
<feature type="chain" id="PRO_5046570512" evidence="3">
    <location>
        <begin position="22"/>
        <end position="203"/>
    </location>
</feature>
<dbReference type="PANTHER" id="PTHR12406">
    <property type="entry name" value="CALCIUM-INDEPENDENT PHOSPHOLIPASE A2 IPLA2 -RELATED"/>
    <property type="match status" value="1"/>
</dbReference>
<name>A0ABM1BSG0_LIMPO</name>
<dbReference type="RefSeq" id="XP_013787780.1">
    <property type="nucleotide sequence ID" value="XM_013932326.2"/>
</dbReference>
<evidence type="ECO:0000256" key="3">
    <source>
        <dbReference type="SAM" id="SignalP"/>
    </source>
</evidence>
<dbReference type="InterPro" id="IPR002641">
    <property type="entry name" value="PNPLA_dom"/>
</dbReference>
<feature type="short sequence motif" description="GXGXXG" evidence="2">
    <location>
        <begin position="7"/>
        <end position="12"/>
    </location>
</feature>
<reference evidence="6" key="1">
    <citation type="submission" date="2025-08" db="UniProtKB">
        <authorList>
            <consortium name="RefSeq"/>
        </authorList>
    </citation>
    <scope>IDENTIFICATION</scope>
    <source>
        <tissue evidence="6">Muscle</tissue>
    </source>
</reference>
<feature type="non-terminal residue" evidence="6">
    <location>
        <position position="203"/>
    </location>
</feature>
<keyword evidence="2" id="KW-0442">Lipid degradation</keyword>
<evidence type="ECO:0000259" key="4">
    <source>
        <dbReference type="PROSITE" id="PS51635"/>
    </source>
</evidence>
<feature type="signal peptide" evidence="3">
    <location>
        <begin position="1"/>
        <end position="21"/>
    </location>
</feature>
<dbReference type="InterPro" id="IPR016035">
    <property type="entry name" value="Acyl_Trfase/lysoPLipase"/>
</dbReference>
<protein>
    <submittedName>
        <fullName evidence="6">Patatin-like phospholipase domain-containing protein 2</fullName>
    </submittedName>
</protein>
<organism evidence="5 6">
    <name type="scientific">Limulus polyphemus</name>
    <name type="common">Atlantic horseshoe crab</name>
    <dbReference type="NCBI Taxonomy" id="6850"/>
    <lineage>
        <taxon>Eukaryota</taxon>
        <taxon>Metazoa</taxon>
        <taxon>Ecdysozoa</taxon>
        <taxon>Arthropoda</taxon>
        <taxon>Chelicerata</taxon>
        <taxon>Merostomata</taxon>
        <taxon>Xiphosura</taxon>
        <taxon>Limulidae</taxon>
        <taxon>Limulus</taxon>
    </lineage>
</organism>
<feature type="domain" description="PNPLA" evidence="4">
    <location>
        <begin position="3"/>
        <end position="170"/>
    </location>
</feature>
<proteinExistence type="predicted"/>
<keyword evidence="3" id="KW-0732">Signal</keyword>
<dbReference type="SUPFAM" id="SSF52151">
    <property type="entry name" value="FabD/lysophospholipase-like"/>
    <property type="match status" value="1"/>
</dbReference>
<accession>A0ABM1BSG0</accession>
<dbReference type="PROSITE" id="PS51635">
    <property type="entry name" value="PNPLA"/>
    <property type="match status" value="1"/>
</dbReference>
<evidence type="ECO:0000256" key="2">
    <source>
        <dbReference type="PROSITE-ProRule" id="PRU01161"/>
    </source>
</evidence>
<feature type="short sequence motif" description="DGA/G" evidence="2">
    <location>
        <begin position="157"/>
        <end position="159"/>
    </location>
</feature>
<evidence type="ECO:0000313" key="5">
    <source>
        <dbReference type="Proteomes" id="UP000694941"/>
    </source>
</evidence>
<dbReference type="Pfam" id="PF01734">
    <property type="entry name" value="Patatin"/>
    <property type="match status" value="1"/>
</dbReference>
<feature type="active site" description="Proton acceptor" evidence="2">
    <location>
        <position position="157"/>
    </location>
</feature>
<evidence type="ECO:0000313" key="6">
    <source>
        <dbReference type="RefSeq" id="XP_013787780.1"/>
    </source>
</evidence>
<keyword evidence="5" id="KW-1185">Reference proteome</keyword>
<dbReference type="Proteomes" id="UP000694941">
    <property type="component" value="Unplaced"/>
</dbReference>
<dbReference type="GeneID" id="106471709"/>
<keyword evidence="2" id="KW-0378">Hydrolase</keyword>
<dbReference type="Gene3D" id="3.40.1090.10">
    <property type="entry name" value="Cytosolic phospholipase A2 catalytic domain"/>
    <property type="match status" value="2"/>
</dbReference>
<dbReference type="PANTHER" id="PTHR12406:SF41">
    <property type="entry name" value="BRUMMER, ISOFORM B-RELATED"/>
    <property type="match status" value="1"/>
</dbReference>
<feature type="short sequence motif" description="GXSXG" evidence="2">
    <location>
        <begin position="36"/>
        <end position="40"/>
    </location>
</feature>
<sequence>MNLSFAGCGFLGLYHVGVASCFREYAPQVLVEKIAGASAGALAACCLICNVPLGESTTDVLKIAVKARARALGPFHPGFDINNILHDGLTNMFPEDAHIRCKGRLHISVTRVSDGENVLLTQFDSKEDLIQALLCSCFIPFYTGILPPKFHGVAYMDGAFSNNLPVLNENTITVSPFSGESDICPQDNNFSIMQISLANTNIA</sequence>
<gene>
    <name evidence="6" type="primary">LOC106471709</name>
</gene>
<evidence type="ECO:0000256" key="1">
    <source>
        <dbReference type="ARBA" id="ARBA00023098"/>
    </source>
</evidence>
<dbReference type="InterPro" id="IPR033562">
    <property type="entry name" value="PLPL"/>
</dbReference>
<feature type="active site" description="Nucleophile" evidence="2">
    <location>
        <position position="38"/>
    </location>
</feature>